<proteinExistence type="inferred from homology"/>
<feature type="transmembrane region" description="Helical" evidence="15">
    <location>
        <begin position="54"/>
        <end position="75"/>
    </location>
</feature>
<evidence type="ECO:0000256" key="13">
    <source>
        <dbReference type="RuleBase" id="RU000679"/>
    </source>
</evidence>
<organism evidence="17">
    <name type="scientific">Caenorhabditis remanei</name>
    <name type="common">Caenorhabditis vulgaris</name>
    <dbReference type="NCBI Taxonomy" id="31234"/>
    <lineage>
        <taxon>Eukaryota</taxon>
        <taxon>Metazoa</taxon>
        <taxon>Ecdysozoa</taxon>
        <taxon>Nematoda</taxon>
        <taxon>Chromadorea</taxon>
        <taxon>Rhabditida</taxon>
        <taxon>Rhabditina</taxon>
        <taxon>Rhabditomorpha</taxon>
        <taxon>Rhabditoidea</taxon>
        <taxon>Rhabditidae</taxon>
        <taxon>Peloderinae</taxon>
        <taxon>Caenorhabditis</taxon>
    </lineage>
</organism>
<keyword evidence="10" id="KW-0325">Glycoprotein</keyword>
<evidence type="ECO:0000256" key="10">
    <source>
        <dbReference type="ARBA" id="ARBA00023180"/>
    </source>
</evidence>
<evidence type="ECO:0000256" key="12">
    <source>
        <dbReference type="ARBA" id="ARBA00023303"/>
    </source>
</evidence>
<dbReference type="InterPro" id="IPR001873">
    <property type="entry name" value="ENaC"/>
</dbReference>
<protein>
    <submittedName>
        <fullName evidence="16">CRE-ASIC-2 protein</fullName>
    </submittedName>
</protein>
<dbReference type="PROSITE" id="PS01206">
    <property type="entry name" value="ASC"/>
    <property type="match status" value="1"/>
</dbReference>
<comment type="subcellular location">
    <subcellularLocation>
        <location evidence="1">Membrane</location>
        <topology evidence="1">Multi-pass membrane protein</topology>
    </subcellularLocation>
</comment>
<keyword evidence="12 13" id="KW-0407">Ion channel</keyword>
<dbReference type="Pfam" id="PF00858">
    <property type="entry name" value="ASC"/>
    <property type="match status" value="1"/>
</dbReference>
<dbReference type="GO" id="GO:0005886">
    <property type="term" value="C:plasma membrane"/>
    <property type="evidence" value="ECO:0007669"/>
    <property type="project" value="TreeGrafter"/>
</dbReference>
<feature type="compositionally biased region" description="Basic and acidic residues" evidence="14">
    <location>
        <begin position="569"/>
        <end position="579"/>
    </location>
</feature>
<evidence type="ECO:0000256" key="4">
    <source>
        <dbReference type="ARBA" id="ARBA00022461"/>
    </source>
</evidence>
<keyword evidence="7" id="KW-0915">Sodium</keyword>
<reference evidence="16" key="1">
    <citation type="submission" date="2007-07" db="EMBL/GenBank/DDBJ databases">
        <title>PCAP assembly of the Caenorhabditis remanei genome.</title>
        <authorList>
            <consortium name="The Caenorhabditis remanei Sequencing Consortium"/>
            <person name="Wilson R.K."/>
        </authorList>
    </citation>
    <scope>NUCLEOTIDE SEQUENCE [LARGE SCALE GENOMIC DNA]</scope>
    <source>
        <strain evidence="16">PB4641</strain>
    </source>
</reference>
<keyword evidence="3 13" id="KW-0813">Transport</keyword>
<keyword evidence="6 15" id="KW-1133">Transmembrane helix</keyword>
<dbReference type="OMA" id="KLMLTVT"/>
<dbReference type="OrthoDB" id="6021021at2759"/>
<evidence type="ECO:0000313" key="16">
    <source>
        <dbReference type="EMBL" id="EFO89071.1"/>
    </source>
</evidence>
<sequence length="579" mass="63675">MTKRHKVGNRNISQLLSLTMRGSGFVQIFKDFSNWSTVAVVPHVANANNKISRIFWIAIFVFVLGMFGYELYILIAKFFSYPATVNTEILFQKQIFPVVTVCNMNPYKYSVVKSNSAFQGVKSLMNAYSAAVDGTYTTDKWGLYEEKTEEYDLDARAADALVLEANLISETNKAPALYTYADLVQDCSFAGAPCAESDFKKFIDPVYGACYSFNEDASLNYSVSREGIQFGLKLMLTVTVRKSQTKTGGATDFLPTTRLAGARVGVNSRGNEPGLDSNGIDAGVGYESAVSVTLTQHVRAKRPYGKCLDREPEATDYYQVCLYFCLSALPYYIQDYTYTLETCFNGCKQRDTVAKCNCANPRMALGPSDTACQPVKADLDCLQTLKGNQTNSNPNIDLLVECSCSPPCDESTYTPTVSLAQFPSTSYYVATSSTAGVGSCSSSNSNFGSKSACQTWYNNNGMILQVFLETLSYELYTETAGYTVSNVINDLGGQAGLWLGLSVISVVEMTGLLLVMGAFCVSGGAIKIAPDDDEIENDHRIKDVEDVKKEIDHMDKRHGEMDSSDDEPEDKKEEEKKVQ</sequence>
<evidence type="ECO:0000256" key="6">
    <source>
        <dbReference type="ARBA" id="ARBA00022989"/>
    </source>
</evidence>
<keyword evidence="5 13" id="KW-0812">Transmembrane</keyword>
<evidence type="ECO:0000313" key="17">
    <source>
        <dbReference type="Proteomes" id="UP000008281"/>
    </source>
</evidence>
<comment type="similarity">
    <text evidence="2 13">Belongs to the amiloride-sensitive sodium channel (TC 1.A.6) family.</text>
</comment>
<dbReference type="Gene3D" id="1.10.287.770">
    <property type="entry name" value="YojJ-like"/>
    <property type="match status" value="1"/>
</dbReference>
<evidence type="ECO:0000256" key="14">
    <source>
        <dbReference type="SAM" id="MobiDB-lite"/>
    </source>
</evidence>
<keyword evidence="8 13" id="KW-0406">Ion transport</keyword>
<evidence type="ECO:0000256" key="5">
    <source>
        <dbReference type="ARBA" id="ARBA00022692"/>
    </source>
</evidence>
<evidence type="ECO:0000256" key="11">
    <source>
        <dbReference type="ARBA" id="ARBA00023201"/>
    </source>
</evidence>
<keyword evidence="4 13" id="KW-0894">Sodium channel</keyword>
<evidence type="ECO:0000256" key="9">
    <source>
        <dbReference type="ARBA" id="ARBA00023136"/>
    </source>
</evidence>
<accession>E3N7N6</accession>
<dbReference type="HOGENOM" id="CLU_020415_3_1_1"/>
<dbReference type="AlphaFoldDB" id="E3N7N6"/>
<dbReference type="eggNOG" id="KOG4294">
    <property type="taxonomic scope" value="Eukaryota"/>
</dbReference>
<gene>
    <name evidence="16" type="primary">Cre-asic-2</name>
    <name evidence="16" type="ORF">CRE_14256</name>
</gene>
<dbReference type="PANTHER" id="PTHR11690">
    <property type="entry name" value="AMILORIDE-SENSITIVE SODIUM CHANNEL-RELATED"/>
    <property type="match status" value="1"/>
</dbReference>
<dbReference type="PANTHER" id="PTHR11690:SF269">
    <property type="entry name" value="DEGENERIN-LIKE PROTEIN ASIC-2"/>
    <property type="match status" value="1"/>
</dbReference>
<keyword evidence="9 15" id="KW-0472">Membrane</keyword>
<evidence type="ECO:0000256" key="7">
    <source>
        <dbReference type="ARBA" id="ARBA00023053"/>
    </source>
</evidence>
<keyword evidence="17" id="KW-1185">Reference proteome</keyword>
<evidence type="ECO:0000256" key="8">
    <source>
        <dbReference type="ARBA" id="ARBA00023065"/>
    </source>
</evidence>
<dbReference type="STRING" id="31234.E3N7N6"/>
<dbReference type="EMBL" id="DS268549">
    <property type="protein sequence ID" value="EFO89071.1"/>
    <property type="molecule type" value="Genomic_DNA"/>
</dbReference>
<name>E3N7N6_CAERE</name>
<feature type="region of interest" description="Disordered" evidence="14">
    <location>
        <begin position="535"/>
        <end position="579"/>
    </location>
</feature>
<evidence type="ECO:0000256" key="2">
    <source>
        <dbReference type="ARBA" id="ARBA00007193"/>
    </source>
</evidence>
<dbReference type="Proteomes" id="UP000008281">
    <property type="component" value="Unassembled WGS sequence"/>
</dbReference>
<keyword evidence="11 13" id="KW-0739">Sodium transport</keyword>
<dbReference type="InterPro" id="IPR020903">
    <property type="entry name" value="ENaC_CS"/>
</dbReference>
<dbReference type="InParanoid" id="E3N7N6"/>
<dbReference type="GO" id="GO:0015280">
    <property type="term" value="F:ligand-gated sodium channel activity"/>
    <property type="evidence" value="ECO:0007669"/>
    <property type="project" value="TreeGrafter"/>
</dbReference>
<dbReference type="PRINTS" id="PR01078">
    <property type="entry name" value="AMINACHANNEL"/>
</dbReference>
<evidence type="ECO:0000256" key="15">
    <source>
        <dbReference type="SAM" id="Phobius"/>
    </source>
</evidence>
<evidence type="ECO:0000256" key="3">
    <source>
        <dbReference type="ARBA" id="ARBA00022448"/>
    </source>
</evidence>
<feature type="compositionally biased region" description="Basic and acidic residues" evidence="14">
    <location>
        <begin position="537"/>
        <end position="561"/>
    </location>
</feature>
<dbReference type="Gene3D" id="2.60.470.10">
    <property type="entry name" value="Acid-sensing ion channels like domains"/>
    <property type="match status" value="1"/>
</dbReference>
<evidence type="ECO:0000256" key="1">
    <source>
        <dbReference type="ARBA" id="ARBA00004141"/>
    </source>
</evidence>